<reference evidence="1 2" key="1">
    <citation type="submission" date="2020-10" db="EMBL/GenBank/DDBJ databases">
        <title>Trueperella pecoris sp. nov. isolated from bovine and porcine specimens.</title>
        <authorList>
            <person name="Schoenecker L."/>
            <person name="Schnydrig P."/>
            <person name="Brodard I."/>
            <person name="Thomann A."/>
            <person name="Hemphill A."/>
            <person name="Rodriguez-Campos S."/>
            <person name="Perreten V."/>
            <person name="Jores J."/>
            <person name="Kittl S."/>
        </authorList>
    </citation>
    <scope>NUCLEOTIDE SEQUENCE [LARGE SCALE GENOMIC DNA]</scope>
    <source>
        <strain evidence="1 2">15A0121</strain>
    </source>
</reference>
<protein>
    <submittedName>
        <fullName evidence="1">Beta-galactosidase subunit beta</fullName>
    </submittedName>
</protein>
<dbReference type="EMBL" id="CP063213">
    <property type="protein sequence ID" value="QOR45966.1"/>
    <property type="molecule type" value="Genomic_DNA"/>
</dbReference>
<name>A0A7M1QVR3_9ACTO</name>
<gene>
    <name evidence="1" type="primary">ebgC</name>
    <name evidence="1" type="ORF">INS88_01695</name>
</gene>
<dbReference type="Proteomes" id="UP000595053">
    <property type="component" value="Chromosome"/>
</dbReference>
<evidence type="ECO:0000313" key="2">
    <source>
        <dbReference type="Proteomes" id="UP000595053"/>
    </source>
</evidence>
<organism evidence="1 2">
    <name type="scientific">Trueperella pecoris</name>
    <dbReference type="NCBI Taxonomy" id="2733571"/>
    <lineage>
        <taxon>Bacteria</taxon>
        <taxon>Bacillati</taxon>
        <taxon>Actinomycetota</taxon>
        <taxon>Actinomycetes</taxon>
        <taxon>Actinomycetales</taxon>
        <taxon>Actinomycetaceae</taxon>
        <taxon>Trueperella</taxon>
    </lineage>
</organism>
<proteinExistence type="predicted"/>
<sequence>MFSTLEQFSSQLGTERRWLRTLEAINSPAAIKAGAAYSIGDSLTYRVTPACELVTASFVGRKRYHAVLYVIRGAVVVDVAKKTQLESNRTYSDLSDTELFDGCGHRTKLNAGSIVIIEIDEAYRVLKGDGDVVCLHVTVEGKTFHNK</sequence>
<keyword evidence="2" id="KW-1185">Reference proteome</keyword>
<evidence type="ECO:0000313" key="1">
    <source>
        <dbReference type="EMBL" id="QOR45966.1"/>
    </source>
</evidence>
<dbReference type="AlphaFoldDB" id="A0A7M1QVR3"/>
<accession>A0A7M1QVR3</accession>